<dbReference type="GeneID" id="39598868"/>
<keyword evidence="1" id="KW-0812">Transmembrane</keyword>
<evidence type="ECO:0000256" key="2">
    <source>
        <dbReference type="SAM" id="SignalP"/>
    </source>
</evidence>
<accession>A0A443I758</accession>
<feature type="signal peptide" evidence="2">
    <location>
        <begin position="1"/>
        <end position="17"/>
    </location>
</feature>
<keyword evidence="4" id="KW-1185">Reference proteome</keyword>
<dbReference type="EMBL" id="RCNU01000001">
    <property type="protein sequence ID" value="RWQ99887.1"/>
    <property type="molecule type" value="Genomic_DNA"/>
</dbReference>
<organism evidence="3 4">
    <name type="scientific">Byssochlamys spectabilis</name>
    <name type="common">Paecilomyces variotii</name>
    <dbReference type="NCBI Taxonomy" id="264951"/>
    <lineage>
        <taxon>Eukaryota</taxon>
        <taxon>Fungi</taxon>
        <taxon>Dikarya</taxon>
        <taxon>Ascomycota</taxon>
        <taxon>Pezizomycotina</taxon>
        <taxon>Eurotiomycetes</taxon>
        <taxon>Eurotiomycetidae</taxon>
        <taxon>Eurotiales</taxon>
        <taxon>Thermoascaceae</taxon>
        <taxon>Paecilomyces</taxon>
    </lineage>
</organism>
<sequence>MVVSVFIFCLLLSPSVCLLIDSPLIFSLSPARHVPSQPHRDFAAFLVLLSLSFLSLARFVFPPQPPPPLITRLSLSCTILLDDINDLLK</sequence>
<name>A0A443I758_BYSSP</name>
<dbReference type="AlphaFoldDB" id="A0A443I758"/>
<feature type="transmembrane region" description="Helical" evidence="1">
    <location>
        <begin position="43"/>
        <end position="61"/>
    </location>
</feature>
<keyword evidence="1" id="KW-0472">Membrane</keyword>
<protein>
    <recommendedName>
        <fullName evidence="5">Secreted peptide</fullName>
    </recommendedName>
</protein>
<evidence type="ECO:0000313" key="3">
    <source>
        <dbReference type="EMBL" id="RWQ99887.1"/>
    </source>
</evidence>
<dbReference type="Proteomes" id="UP000283841">
    <property type="component" value="Unassembled WGS sequence"/>
</dbReference>
<evidence type="ECO:0000313" key="4">
    <source>
        <dbReference type="Proteomes" id="UP000283841"/>
    </source>
</evidence>
<evidence type="ECO:0008006" key="5">
    <source>
        <dbReference type="Google" id="ProtNLM"/>
    </source>
</evidence>
<proteinExistence type="predicted"/>
<keyword evidence="2" id="KW-0732">Signal</keyword>
<evidence type="ECO:0000256" key="1">
    <source>
        <dbReference type="SAM" id="Phobius"/>
    </source>
</evidence>
<dbReference type="VEuPathDB" id="FungiDB:C8Q69DRAFT_452882"/>
<comment type="caution">
    <text evidence="3">The sequence shown here is derived from an EMBL/GenBank/DDBJ whole genome shotgun (WGS) entry which is preliminary data.</text>
</comment>
<gene>
    <name evidence="3" type="ORF">C8Q69DRAFT_452882</name>
</gene>
<feature type="chain" id="PRO_5019139971" description="Secreted peptide" evidence="2">
    <location>
        <begin position="18"/>
        <end position="89"/>
    </location>
</feature>
<dbReference type="RefSeq" id="XP_028489532.1">
    <property type="nucleotide sequence ID" value="XM_028629591.1"/>
</dbReference>
<keyword evidence="1" id="KW-1133">Transmembrane helix</keyword>
<reference evidence="3 4" key="1">
    <citation type="journal article" date="2018" name="Front. Microbiol.">
        <title>Genomic and genetic insights into a cosmopolitan fungus, Paecilomyces variotii (Eurotiales).</title>
        <authorList>
            <person name="Urquhart A.S."/>
            <person name="Mondo S.J."/>
            <person name="Makela M.R."/>
            <person name="Hane J.K."/>
            <person name="Wiebenga A."/>
            <person name="He G."/>
            <person name="Mihaltcheva S."/>
            <person name="Pangilinan J."/>
            <person name="Lipzen A."/>
            <person name="Barry K."/>
            <person name="de Vries R.P."/>
            <person name="Grigoriev I.V."/>
            <person name="Idnurm A."/>
        </authorList>
    </citation>
    <scope>NUCLEOTIDE SEQUENCE [LARGE SCALE GENOMIC DNA]</scope>
    <source>
        <strain evidence="3 4">CBS 101075</strain>
    </source>
</reference>